<dbReference type="RefSeq" id="WP_084070229.1">
    <property type="nucleotide sequence ID" value="NZ_FWXY01000017.1"/>
</dbReference>
<dbReference type="STRING" id="1121400.SAMN02746065_11750"/>
<evidence type="ECO:0000313" key="1">
    <source>
        <dbReference type="EMBL" id="SMC96159.1"/>
    </source>
</evidence>
<evidence type="ECO:0000313" key="2">
    <source>
        <dbReference type="Proteomes" id="UP000192418"/>
    </source>
</evidence>
<reference evidence="1 2" key="1">
    <citation type="submission" date="2017-04" db="EMBL/GenBank/DDBJ databases">
        <authorList>
            <person name="Afonso C.L."/>
            <person name="Miller P.J."/>
            <person name="Scott M.A."/>
            <person name="Spackman E."/>
            <person name="Goraichik I."/>
            <person name="Dimitrov K.M."/>
            <person name="Suarez D.L."/>
            <person name="Swayne D.E."/>
        </authorList>
    </citation>
    <scope>NUCLEOTIDE SEQUENCE [LARGE SCALE GENOMIC DNA]</scope>
    <source>
        <strain evidence="1 2">DSM 3385</strain>
    </source>
</reference>
<accession>A0A1W2DF35</accession>
<organism evidence="1 2">
    <name type="scientific">Desulfocicer vacuolatum DSM 3385</name>
    <dbReference type="NCBI Taxonomy" id="1121400"/>
    <lineage>
        <taxon>Bacteria</taxon>
        <taxon>Pseudomonadati</taxon>
        <taxon>Thermodesulfobacteriota</taxon>
        <taxon>Desulfobacteria</taxon>
        <taxon>Desulfobacterales</taxon>
        <taxon>Desulfobacteraceae</taxon>
        <taxon>Desulfocicer</taxon>
    </lineage>
</organism>
<dbReference type="Proteomes" id="UP000192418">
    <property type="component" value="Unassembled WGS sequence"/>
</dbReference>
<proteinExistence type="predicted"/>
<name>A0A1W2DF35_9BACT</name>
<protein>
    <submittedName>
        <fullName evidence="1">Uncharacterized protein</fullName>
    </submittedName>
</protein>
<gene>
    <name evidence="1" type="ORF">SAMN02746065_11750</name>
</gene>
<dbReference type="OrthoDB" id="5459352at2"/>
<sequence length="67" mass="7661">MAGKIFYRERRNVSDGAKKPRFRVVAVSDSNLKVYSDHLRLSELEHIAKATDAELICLQKGTKKDKK</sequence>
<dbReference type="EMBL" id="FWXY01000017">
    <property type="protein sequence ID" value="SMC96159.1"/>
    <property type="molecule type" value="Genomic_DNA"/>
</dbReference>
<keyword evidence="2" id="KW-1185">Reference proteome</keyword>
<dbReference type="AlphaFoldDB" id="A0A1W2DF35"/>